<gene>
    <name evidence="18" type="ORF">Tco025E_04704</name>
</gene>
<dbReference type="PROSITE" id="PS50089">
    <property type="entry name" value="ZF_RING_2"/>
    <property type="match status" value="1"/>
</dbReference>
<comment type="caution">
    <text evidence="18">The sequence shown here is derived from an EMBL/GenBank/DDBJ whole genome shotgun (WGS) entry which is preliminary data.</text>
</comment>
<sequence length="1710" mass="187085">MPPRPAKGRVAQSFVAARGAPDSLQSFLGGLSIPAQGAAEDAAMIEVNLKLLQKTSEVTLLKALSELNRLVAVAPEEELISYMPSIIESVLRHAEHQNASVRAGVFGLLLNIAQRGKAPQRELVRGLPSLAVVWVLRMNDMENSVRKEARAAFNAAITPAMLHKLADNIVEGLIEAFQAVIEQSRGKPLQDDNLDRRSNTLYSSVCAMGYMMRQPVAARAKIIEFVESQSLQPVLPTRDGNAKTSLVAKTPVVSSASLSLLRDIVEARLMTPKLHRCVSGALHNAIFNDEVVVTRRAWELLLVWCGDGAGTVIEYFEDDFLQDVICSFTRRRDLEATEVICPSLVPLLVPLTRDPRCADTAAEFGEALVQKLDRLRDAGLQEWRLVLSALLQLWELLCVRAAKRGGGHEQDGANLFHHILSTLAAAMETAGARARYLDATVSIVALSMRRAARHEGCFRRCLDVLCGHPTSSGPVLSSEASDALQQGFDLLQAGIMGAIVTLPGVSQEAEQLIMKYLRHKLWEPLLVLLQARAPPTGGDGQAPPFTPTREVRLQVATALVDAARRDATARREKRVEEQEEEGGETPLRLFKKLLALVLGWSDTEIRTQLQALVVGASDELRWVEEALLLDDMRDSERLLGLVLRACGDADFRTLERCIAALGEAQATLSEPAKEQLRRALQHSLDAVLRLVSEEEGAAIGETETDSKADPDAPRGSKSGNSEDAASSGADDDDDDDDDDGDAIDEEEEEEEEAEEDEVNRAGEVLQQLLLWCDLLQRGNRLPTLLEFSGDDLPLPTLFRIVATVSPRLHAEQYMSIKAIRVALHNDKDPLLRAMARKKHSLGVGPFNTLVEKIEGLLDSYKVGVEQLDTASLGLFDDVMRDPSCGLAACGQLSRLVPFASGSLLQGIACSTELWEENEVHLRGAGAPATEVPFAMLDRYCSLDVMELSLLRCVRTGQLVHLLARSVPLETCDTVAVLLPLLRAARVQEALSEPIRKLLMTKLLPRALVRVNSREDVAALLRTDAEPHLLLCTLAAVIRDAAVCVGDAVLESARRIASVVTEWMIDSLLLKEGAAPVHEKAIAAYRAFFASLDEAADVVGDSILSSVAARQASVVQEAMCMLPTLPPPTALLTMTMHRHLSIAPVVVASTVQQVISYAQRLRPLDGFEFLAELSSSRILDTAAYNELVHTMTHLLARCCRLRHMPPNGRLLSQAPNEPPMSLRDLRRVVVSAVSARRGGILHGRLDDVLRSSVNLILFDAVTESVVSLRQTKEEDVPLVTKLIAFTSSCLGDLVTSDVAVLRASEATVTKVAGVMNFAYQWLCATPIARLESIGIDAVASAIRAVALLSILTLMRSGVVLLPIMRQITAKRSLRNLRHEFSTRSPAKVKLFTRYTAIIMKTNKQKLALFPLLLAWCVTLSGTVQQELTKERREEVLHLLDLLCSLLLTPVVPGNKRLDGTYLCSTTKSSGEHLGFETVALTRTNAAEPMKELAKGAAAVFALLLQSNTLPVVKSWLETIERKLQDLFYVFVEEHVSPLLVQESLLTVLGRSPTGEPTFDVNENYSVAVSMPKNLITLRYTMEDASVMVQIEIPAAFPLKPPVVTFESGKGCGVSTEKWRAWMLKMTVLLFGGSANVWECVTLFGRNMDAHFSGQEPCPICFAVVSAVDHRLPDMQCAVCRNAALHSYCLYAWWANGGQTVCPLCRSPWVSS</sequence>
<evidence type="ECO:0000256" key="2">
    <source>
        <dbReference type="ARBA" id="ARBA00004514"/>
    </source>
</evidence>
<dbReference type="Proteomes" id="UP000284403">
    <property type="component" value="Unassembled WGS sequence"/>
</dbReference>
<comment type="function">
    <text evidence="15">E3 ubiquitin-protein ligase. Component of the ribosome quality control complex (RQC), a ribosome-associated complex that mediates ubiquitination and extraction of incompletely synthesized nascent chains for proteasomal degradation.</text>
</comment>
<keyword evidence="7" id="KW-0963">Cytoplasm</keyword>
<dbReference type="CDD" id="cd16491">
    <property type="entry name" value="RING-CH-C4HC3_LTN1"/>
    <property type="match status" value="1"/>
</dbReference>
<evidence type="ECO:0000256" key="1">
    <source>
        <dbReference type="ARBA" id="ARBA00000900"/>
    </source>
</evidence>
<comment type="subcellular location">
    <subcellularLocation>
        <location evidence="2">Cytoplasm</location>
        <location evidence="2">Cytosol</location>
    </subcellularLocation>
</comment>
<dbReference type="GO" id="GO:0072344">
    <property type="term" value="P:rescue of stalled ribosome"/>
    <property type="evidence" value="ECO:0007669"/>
    <property type="project" value="UniProtKB-UniRule"/>
</dbReference>
<accession>A0A3R7L7K4</accession>
<evidence type="ECO:0000259" key="17">
    <source>
        <dbReference type="PROSITE" id="PS50089"/>
    </source>
</evidence>
<evidence type="ECO:0000256" key="11">
    <source>
        <dbReference type="ARBA" id="ARBA00022771"/>
    </source>
</evidence>
<dbReference type="GO" id="GO:0005829">
    <property type="term" value="C:cytosol"/>
    <property type="evidence" value="ECO:0007669"/>
    <property type="project" value="UniProtKB-SubCell"/>
</dbReference>
<dbReference type="Pfam" id="PF22958">
    <property type="entry name" value="Ltn1_1st"/>
    <property type="match status" value="1"/>
</dbReference>
<dbReference type="InterPro" id="IPR054478">
    <property type="entry name" value="LTN1_UBC"/>
</dbReference>
<comment type="catalytic activity">
    <reaction evidence="1 15">
        <text>S-ubiquitinyl-[E2 ubiquitin-conjugating enzyme]-L-cysteine + [acceptor protein]-L-lysine = [E2 ubiquitin-conjugating enzyme]-L-cysteine + N(6)-ubiquitinyl-[acceptor protein]-L-lysine.</text>
        <dbReference type="EC" id="2.3.2.27"/>
    </reaction>
</comment>
<dbReference type="GeneID" id="40318315"/>
<feature type="compositionally biased region" description="Basic and acidic residues" evidence="16">
    <location>
        <begin position="704"/>
        <end position="714"/>
    </location>
</feature>
<evidence type="ECO:0000313" key="18">
    <source>
        <dbReference type="EMBL" id="RNF17794.1"/>
    </source>
</evidence>
<dbReference type="PANTHER" id="PTHR12389:SF0">
    <property type="entry name" value="E3 UBIQUITIN-PROTEIN LIGASE LISTERIN"/>
    <property type="match status" value="1"/>
</dbReference>
<evidence type="ECO:0000256" key="8">
    <source>
        <dbReference type="ARBA" id="ARBA00022679"/>
    </source>
</evidence>
<dbReference type="InterPro" id="IPR039804">
    <property type="entry name" value="RING-CH-C4HC3_LTN1"/>
</dbReference>
<feature type="compositionally biased region" description="Acidic residues" evidence="16">
    <location>
        <begin position="729"/>
        <end position="757"/>
    </location>
</feature>
<dbReference type="InterPro" id="IPR011989">
    <property type="entry name" value="ARM-like"/>
</dbReference>
<dbReference type="RefSeq" id="XP_029228260.1">
    <property type="nucleotide sequence ID" value="XM_029371612.1"/>
</dbReference>
<evidence type="ECO:0000256" key="6">
    <source>
        <dbReference type="ARBA" id="ARBA00017157"/>
    </source>
</evidence>
<evidence type="ECO:0000256" key="3">
    <source>
        <dbReference type="ARBA" id="ARBA00004906"/>
    </source>
</evidence>
<dbReference type="InterPro" id="IPR016024">
    <property type="entry name" value="ARM-type_fold"/>
</dbReference>
<reference evidence="18 19" key="1">
    <citation type="journal article" date="2018" name="BMC Genomics">
        <title>Genomic comparison of Trypanosoma conorhini and Trypanosoma rangeli to Trypanosoma cruzi strains of high and low virulence.</title>
        <authorList>
            <person name="Bradwell K.R."/>
            <person name="Koparde V.N."/>
            <person name="Matveyev A.V."/>
            <person name="Serrano M.G."/>
            <person name="Alves J.M."/>
            <person name="Parikh H."/>
            <person name="Huang B."/>
            <person name="Lee V."/>
            <person name="Espinosa-Alvarez O."/>
            <person name="Ortiz P.A."/>
            <person name="Costa-Martins A.G."/>
            <person name="Teixeira M.M."/>
            <person name="Buck G.A."/>
        </authorList>
    </citation>
    <scope>NUCLEOTIDE SEQUENCE [LARGE SCALE GENOMIC DNA]</scope>
    <source>
        <strain evidence="18 19">025E</strain>
    </source>
</reference>
<dbReference type="Pfam" id="PF23009">
    <property type="entry name" value="UBC_like"/>
    <property type="match status" value="1"/>
</dbReference>
<evidence type="ECO:0000256" key="7">
    <source>
        <dbReference type="ARBA" id="ARBA00022490"/>
    </source>
</evidence>
<name>A0A3R7L7K4_9TRYP</name>
<keyword evidence="12 15" id="KW-0833">Ubl conjugation pathway</keyword>
<comment type="subunit">
    <text evidence="15">Component of the ribosome quality control complex (RQC).</text>
</comment>
<dbReference type="InterPro" id="IPR013083">
    <property type="entry name" value="Znf_RING/FYVE/PHD"/>
</dbReference>
<evidence type="ECO:0000256" key="14">
    <source>
        <dbReference type="PROSITE-ProRule" id="PRU00175"/>
    </source>
</evidence>
<dbReference type="InterPro" id="IPR054476">
    <property type="entry name" value="Ltn1_N"/>
</dbReference>
<comment type="similarity">
    <text evidence="4 15">Belongs to the LTN1 family.</text>
</comment>
<dbReference type="GO" id="GO:0061630">
    <property type="term" value="F:ubiquitin protein ligase activity"/>
    <property type="evidence" value="ECO:0007669"/>
    <property type="project" value="UniProtKB-UniRule"/>
</dbReference>
<dbReference type="SUPFAM" id="SSF48371">
    <property type="entry name" value="ARM repeat"/>
    <property type="match status" value="1"/>
</dbReference>
<evidence type="ECO:0000256" key="4">
    <source>
        <dbReference type="ARBA" id="ARBA00007997"/>
    </source>
</evidence>
<keyword evidence="19" id="KW-1185">Reference proteome</keyword>
<dbReference type="EMBL" id="MKKU01000252">
    <property type="protein sequence ID" value="RNF17794.1"/>
    <property type="molecule type" value="Genomic_DNA"/>
</dbReference>
<dbReference type="Gene3D" id="1.25.10.10">
    <property type="entry name" value="Leucine-rich Repeat Variant"/>
    <property type="match status" value="1"/>
</dbReference>
<dbReference type="GO" id="GO:0008270">
    <property type="term" value="F:zinc ion binding"/>
    <property type="evidence" value="ECO:0007669"/>
    <property type="project" value="UniProtKB-KW"/>
</dbReference>
<dbReference type="UniPathway" id="UPA00143"/>
<keyword evidence="8 15" id="KW-0808">Transferase</keyword>
<evidence type="ECO:0000256" key="13">
    <source>
        <dbReference type="ARBA" id="ARBA00022833"/>
    </source>
</evidence>
<evidence type="ECO:0000256" key="5">
    <source>
        <dbReference type="ARBA" id="ARBA00012483"/>
    </source>
</evidence>
<evidence type="ECO:0000256" key="12">
    <source>
        <dbReference type="ARBA" id="ARBA00022786"/>
    </source>
</evidence>
<dbReference type="OrthoDB" id="6108at2759"/>
<dbReference type="PANTHER" id="PTHR12389">
    <property type="entry name" value="ZINC FINGER PROTEIN 294"/>
    <property type="match status" value="1"/>
</dbReference>
<evidence type="ECO:0000256" key="10">
    <source>
        <dbReference type="ARBA" id="ARBA00022737"/>
    </source>
</evidence>
<dbReference type="InterPro" id="IPR039795">
    <property type="entry name" value="LTN1/Rkr1"/>
</dbReference>
<keyword evidence="9 15" id="KW-0479">Metal-binding</keyword>
<dbReference type="InterPro" id="IPR001841">
    <property type="entry name" value="Znf_RING"/>
</dbReference>
<keyword evidence="10" id="KW-0677">Repeat</keyword>
<protein>
    <recommendedName>
        <fullName evidence="6 15">E3 ubiquitin-protein ligase listerin</fullName>
        <ecNumber evidence="5 15">2.3.2.27</ecNumber>
    </recommendedName>
    <alternativeName>
        <fullName evidence="15">RING-type E3 ubiquitin transferase listerin</fullName>
    </alternativeName>
</protein>
<organism evidence="18 19">
    <name type="scientific">Trypanosoma conorhini</name>
    <dbReference type="NCBI Taxonomy" id="83891"/>
    <lineage>
        <taxon>Eukaryota</taxon>
        <taxon>Discoba</taxon>
        <taxon>Euglenozoa</taxon>
        <taxon>Kinetoplastea</taxon>
        <taxon>Metakinetoplastina</taxon>
        <taxon>Trypanosomatida</taxon>
        <taxon>Trypanosomatidae</taxon>
        <taxon>Trypanosoma</taxon>
    </lineage>
</organism>
<keyword evidence="11 14" id="KW-0863">Zinc-finger</keyword>
<feature type="domain" description="RING-type" evidence="17">
    <location>
        <begin position="1656"/>
        <end position="1704"/>
    </location>
</feature>
<dbReference type="GO" id="GO:1990116">
    <property type="term" value="P:ribosome-associated ubiquitin-dependent protein catabolic process"/>
    <property type="evidence" value="ECO:0007669"/>
    <property type="project" value="UniProtKB-UniRule"/>
</dbReference>
<dbReference type="GO" id="GO:1990112">
    <property type="term" value="C:RQC complex"/>
    <property type="evidence" value="ECO:0007669"/>
    <property type="project" value="UniProtKB-UniRule"/>
</dbReference>
<dbReference type="Gene3D" id="3.30.40.10">
    <property type="entry name" value="Zinc/RING finger domain, C3HC4 (zinc finger)"/>
    <property type="match status" value="1"/>
</dbReference>
<dbReference type="GO" id="GO:0016567">
    <property type="term" value="P:protein ubiquitination"/>
    <property type="evidence" value="ECO:0007669"/>
    <property type="project" value="UniProtKB-UniPathway"/>
</dbReference>
<dbReference type="GO" id="GO:0043023">
    <property type="term" value="F:ribosomal large subunit binding"/>
    <property type="evidence" value="ECO:0007669"/>
    <property type="project" value="TreeGrafter"/>
</dbReference>
<dbReference type="EC" id="2.3.2.27" evidence="5 15"/>
<evidence type="ECO:0000256" key="16">
    <source>
        <dbReference type="SAM" id="MobiDB-lite"/>
    </source>
</evidence>
<evidence type="ECO:0000256" key="9">
    <source>
        <dbReference type="ARBA" id="ARBA00022723"/>
    </source>
</evidence>
<comment type="pathway">
    <text evidence="3 15">Protein modification; protein ubiquitination.</text>
</comment>
<feature type="region of interest" description="Disordered" evidence="16">
    <location>
        <begin position="697"/>
        <end position="759"/>
    </location>
</feature>
<keyword evidence="13 15" id="KW-0862">Zinc</keyword>
<evidence type="ECO:0000313" key="19">
    <source>
        <dbReference type="Proteomes" id="UP000284403"/>
    </source>
</evidence>
<proteinExistence type="inferred from homology"/>
<evidence type="ECO:0000256" key="15">
    <source>
        <dbReference type="RuleBase" id="RU367090"/>
    </source>
</evidence>